<dbReference type="EMBL" id="FOFV01000001">
    <property type="protein sequence ID" value="SEQ03664.1"/>
    <property type="molecule type" value="Genomic_DNA"/>
</dbReference>
<name>A0A1H9CR75_9PSEU</name>
<dbReference type="AlphaFoldDB" id="A0A1H9CR75"/>
<keyword evidence="3" id="KW-1185">Reference proteome</keyword>
<dbReference type="InterPro" id="IPR024344">
    <property type="entry name" value="MDMPI_metal-binding"/>
</dbReference>
<dbReference type="NCBIfam" id="TIGR03083">
    <property type="entry name" value="maleylpyruvate isomerase family mycothiol-dependent enzyme"/>
    <property type="match status" value="1"/>
</dbReference>
<sequence length="246" mass="26728">MTTALAARPRTSPLDRSVAMRLAATEYDRVAALLAGLAPHDWDRPTSCPGWDVRAMATHVLGMAEMSASMRESLRQARAAQARDGVFIDELTALQVDERAGMTPAAIVARFAEVAPKAAKARRRMPSFVRARRMPGTQHVNGRDETWTLGFLSDVIMTRDPWMHRTDLALATGAAVELTAEHDGVLVDDVVREWFDRVGRVVSLRLTGPAGGVWGEGEPEVELDAVEFCRALAGRGAAPLGTEVPF</sequence>
<evidence type="ECO:0000313" key="3">
    <source>
        <dbReference type="Proteomes" id="UP000199503"/>
    </source>
</evidence>
<dbReference type="Proteomes" id="UP000199503">
    <property type="component" value="Unassembled WGS sequence"/>
</dbReference>
<organism evidence="2 3">
    <name type="scientific">Lentzea albida</name>
    <dbReference type="NCBI Taxonomy" id="65499"/>
    <lineage>
        <taxon>Bacteria</taxon>
        <taxon>Bacillati</taxon>
        <taxon>Actinomycetota</taxon>
        <taxon>Actinomycetes</taxon>
        <taxon>Pseudonocardiales</taxon>
        <taxon>Pseudonocardiaceae</taxon>
        <taxon>Lentzea</taxon>
    </lineage>
</organism>
<gene>
    <name evidence="2" type="ORF">SAMN04488000_1011036</name>
</gene>
<dbReference type="RefSeq" id="WP_218159509.1">
    <property type="nucleotide sequence ID" value="NZ_FOFV01000001.1"/>
</dbReference>
<dbReference type="GO" id="GO:0046872">
    <property type="term" value="F:metal ion binding"/>
    <property type="evidence" value="ECO:0007669"/>
    <property type="project" value="InterPro"/>
</dbReference>
<dbReference type="InterPro" id="IPR017517">
    <property type="entry name" value="Maleyloyr_isom"/>
</dbReference>
<accession>A0A1H9CR75</accession>
<dbReference type="SUPFAM" id="SSF109854">
    <property type="entry name" value="DinB/YfiT-like putative metalloenzymes"/>
    <property type="match status" value="1"/>
</dbReference>
<dbReference type="Pfam" id="PF11716">
    <property type="entry name" value="MDMPI_N"/>
    <property type="match status" value="1"/>
</dbReference>
<protein>
    <submittedName>
        <fullName evidence="2">TIGR03083 family protein</fullName>
    </submittedName>
</protein>
<evidence type="ECO:0000259" key="1">
    <source>
        <dbReference type="Pfam" id="PF11716"/>
    </source>
</evidence>
<reference evidence="3" key="1">
    <citation type="submission" date="2016-10" db="EMBL/GenBank/DDBJ databases">
        <authorList>
            <person name="Varghese N."/>
            <person name="Submissions S."/>
        </authorList>
    </citation>
    <scope>NUCLEOTIDE SEQUENCE [LARGE SCALE GENOMIC DNA]</scope>
    <source>
        <strain evidence="3">DSM 44437</strain>
    </source>
</reference>
<dbReference type="InterPro" id="IPR034660">
    <property type="entry name" value="DinB/YfiT-like"/>
</dbReference>
<evidence type="ECO:0000313" key="2">
    <source>
        <dbReference type="EMBL" id="SEQ03664.1"/>
    </source>
</evidence>
<proteinExistence type="predicted"/>
<feature type="domain" description="Mycothiol-dependent maleylpyruvate isomerase metal-binding" evidence="1">
    <location>
        <begin position="25"/>
        <end position="169"/>
    </location>
</feature>
<dbReference type="Gene3D" id="1.20.120.450">
    <property type="entry name" value="dinb family like domain"/>
    <property type="match status" value="1"/>
</dbReference>
<dbReference type="STRING" id="65499.SAMN04488000_1011036"/>